<dbReference type="AlphaFoldDB" id="A0A921QFI9"/>
<evidence type="ECO:0000313" key="1">
    <source>
        <dbReference type="EMBL" id="KAG0520823.1"/>
    </source>
</evidence>
<dbReference type="EMBL" id="CM027687">
    <property type="protein sequence ID" value="KAG0520823.1"/>
    <property type="molecule type" value="Genomic_DNA"/>
</dbReference>
<name>A0A921QFI9_SORBI</name>
<dbReference type="Proteomes" id="UP000807115">
    <property type="component" value="Chromosome 8"/>
</dbReference>
<proteinExistence type="predicted"/>
<evidence type="ECO:0000313" key="2">
    <source>
        <dbReference type="Proteomes" id="UP000807115"/>
    </source>
</evidence>
<protein>
    <submittedName>
        <fullName evidence="1">Uncharacterized protein</fullName>
    </submittedName>
</protein>
<sequence length="60" mass="6688">MGERPHRRYSPLMALFDPAQVKNTLAILQAKKAICLCSNKADTRGYVQHSSAHLASKYVT</sequence>
<organism evidence="1 2">
    <name type="scientific">Sorghum bicolor</name>
    <name type="common">Sorghum</name>
    <name type="synonym">Sorghum vulgare</name>
    <dbReference type="NCBI Taxonomy" id="4558"/>
    <lineage>
        <taxon>Eukaryota</taxon>
        <taxon>Viridiplantae</taxon>
        <taxon>Streptophyta</taxon>
        <taxon>Embryophyta</taxon>
        <taxon>Tracheophyta</taxon>
        <taxon>Spermatophyta</taxon>
        <taxon>Magnoliopsida</taxon>
        <taxon>Liliopsida</taxon>
        <taxon>Poales</taxon>
        <taxon>Poaceae</taxon>
        <taxon>PACMAD clade</taxon>
        <taxon>Panicoideae</taxon>
        <taxon>Andropogonodae</taxon>
        <taxon>Andropogoneae</taxon>
        <taxon>Sorghinae</taxon>
        <taxon>Sorghum</taxon>
    </lineage>
</organism>
<accession>A0A921QFI9</accession>
<reference evidence="1" key="2">
    <citation type="submission" date="2020-10" db="EMBL/GenBank/DDBJ databases">
        <authorList>
            <person name="Cooper E.A."/>
            <person name="Brenton Z.W."/>
            <person name="Flinn B.S."/>
            <person name="Jenkins J."/>
            <person name="Shu S."/>
            <person name="Flowers D."/>
            <person name="Luo F."/>
            <person name="Wang Y."/>
            <person name="Xia P."/>
            <person name="Barry K."/>
            <person name="Daum C."/>
            <person name="Lipzen A."/>
            <person name="Yoshinaga Y."/>
            <person name="Schmutz J."/>
            <person name="Saski C."/>
            <person name="Vermerris W."/>
            <person name="Kresovich S."/>
        </authorList>
    </citation>
    <scope>NUCLEOTIDE SEQUENCE</scope>
</reference>
<comment type="caution">
    <text evidence="1">The sequence shown here is derived from an EMBL/GenBank/DDBJ whole genome shotgun (WGS) entry which is preliminary data.</text>
</comment>
<gene>
    <name evidence="1" type="ORF">BDA96_08G107300</name>
</gene>
<reference evidence="1" key="1">
    <citation type="journal article" date="2019" name="BMC Genomics">
        <title>A new reference genome for Sorghum bicolor reveals high levels of sequence similarity between sweet and grain genotypes: implications for the genetics of sugar metabolism.</title>
        <authorList>
            <person name="Cooper E.A."/>
            <person name="Brenton Z.W."/>
            <person name="Flinn B.S."/>
            <person name="Jenkins J."/>
            <person name="Shu S."/>
            <person name="Flowers D."/>
            <person name="Luo F."/>
            <person name="Wang Y."/>
            <person name="Xia P."/>
            <person name="Barry K."/>
            <person name="Daum C."/>
            <person name="Lipzen A."/>
            <person name="Yoshinaga Y."/>
            <person name="Schmutz J."/>
            <person name="Saski C."/>
            <person name="Vermerris W."/>
            <person name="Kresovich S."/>
        </authorList>
    </citation>
    <scope>NUCLEOTIDE SEQUENCE</scope>
</reference>